<dbReference type="Proteomes" id="UP000219331">
    <property type="component" value="Unassembled WGS sequence"/>
</dbReference>
<dbReference type="InterPro" id="IPR047618">
    <property type="entry name" value="QOR-like"/>
</dbReference>
<dbReference type="SUPFAM" id="SSF50129">
    <property type="entry name" value="GroES-like"/>
    <property type="match status" value="1"/>
</dbReference>
<dbReference type="PANTHER" id="PTHR48106">
    <property type="entry name" value="QUINONE OXIDOREDUCTASE PIG3-RELATED"/>
    <property type="match status" value="1"/>
</dbReference>
<dbReference type="SMART" id="SM00829">
    <property type="entry name" value="PKS_ER"/>
    <property type="match status" value="1"/>
</dbReference>
<dbReference type="InterPro" id="IPR002364">
    <property type="entry name" value="Quin_OxRdtase/zeta-crystal_CS"/>
</dbReference>
<dbReference type="PANTHER" id="PTHR48106:SF13">
    <property type="entry name" value="QUINONE OXIDOREDUCTASE-RELATED"/>
    <property type="match status" value="1"/>
</dbReference>
<dbReference type="InterPro" id="IPR036291">
    <property type="entry name" value="NAD(P)-bd_dom_sf"/>
</dbReference>
<keyword evidence="2" id="KW-0560">Oxidoreductase</keyword>
<organism evidence="4 5">
    <name type="scientific">Stappia indica</name>
    <dbReference type="NCBI Taxonomy" id="538381"/>
    <lineage>
        <taxon>Bacteria</taxon>
        <taxon>Pseudomonadati</taxon>
        <taxon>Pseudomonadota</taxon>
        <taxon>Alphaproteobacteria</taxon>
        <taxon>Hyphomicrobiales</taxon>
        <taxon>Stappiaceae</taxon>
        <taxon>Stappia</taxon>
    </lineage>
</organism>
<proteinExistence type="predicted"/>
<dbReference type="Pfam" id="PF08240">
    <property type="entry name" value="ADH_N"/>
    <property type="match status" value="1"/>
</dbReference>
<dbReference type="CDD" id="cd05286">
    <property type="entry name" value="QOR2"/>
    <property type="match status" value="1"/>
</dbReference>
<dbReference type="STRING" id="538381.GCA_001696535_01373"/>
<reference evidence="4 5" key="1">
    <citation type="submission" date="2017-08" db="EMBL/GenBank/DDBJ databases">
        <authorList>
            <person name="de Groot N.N."/>
        </authorList>
    </citation>
    <scope>NUCLEOTIDE SEQUENCE [LARGE SCALE GENOMIC DNA]</scope>
    <source>
        <strain evidence="4 5">USBA 352</strain>
    </source>
</reference>
<dbReference type="GO" id="GO:0003960">
    <property type="term" value="F:quinone reductase (NADPH) activity"/>
    <property type="evidence" value="ECO:0007669"/>
    <property type="project" value="InterPro"/>
</dbReference>
<keyword evidence="5" id="KW-1185">Reference proteome</keyword>
<dbReference type="GO" id="GO:0035925">
    <property type="term" value="F:mRNA 3'-UTR AU-rich region binding"/>
    <property type="evidence" value="ECO:0007669"/>
    <property type="project" value="TreeGrafter"/>
</dbReference>
<dbReference type="AlphaFoldDB" id="A0A285R627"/>
<dbReference type="EMBL" id="OBML01000001">
    <property type="protein sequence ID" value="SOB89553.1"/>
    <property type="molecule type" value="Genomic_DNA"/>
</dbReference>
<dbReference type="InterPro" id="IPR013149">
    <property type="entry name" value="ADH-like_C"/>
</dbReference>
<keyword evidence="1" id="KW-0521">NADP</keyword>
<evidence type="ECO:0000313" key="5">
    <source>
        <dbReference type="Proteomes" id="UP000219331"/>
    </source>
</evidence>
<dbReference type="Gene3D" id="3.90.180.10">
    <property type="entry name" value="Medium-chain alcohol dehydrogenases, catalytic domain"/>
    <property type="match status" value="1"/>
</dbReference>
<dbReference type="InterPro" id="IPR020843">
    <property type="entry name" value="ER"/>
</dbReference>
<dbReference type="SUPFAM" id="SSF51735">
    <property type="entry name" value="NAD(P)-binding Rossmann-fold domains"/>
    <property type="match status" value="1"/>
</dbReference>
<protein>
    <submittedName>
        <fullName evidence="4">NADPH2:quinone reductase</fullName>
    </submittedName>
</protein>
<dbReference type="OrthoDB" id="5295340at2"/>
<dbReference type="PROSITE" id="PS01162">
    <property type="entry name" value="QOR_ZETA_CRYSTAL"/>
    <property type="match status" value="1"/>
</dbReference>
<dbReference type="GO" id="GO:0005829">
    <property type="term" value="C:cytosol"/>
    <property type="evidence" value="ECO:0007669"/>
    <property type="project" value="TreeGrafter"/>
</dbReference>
<dbReference type="RefSeq" id="WP_097173823.1">
    <property type="nucleotide sequence ID" value="NZ_OBML01000001.1"/>
</dbReference>
<evidence type="ECO:0000256" key="1">
    <source>
        <dbReference type="ARBA" id="ARBA00022857"/>
    </source>
</evidence>
<dbReference type="GO" id="GO:0070402">
    <property type="term" value="F:NADPH binding"/>
    <property type="evidence" value="ECO:0007669"/>
    <property type="project" value="TreeGrafter"/>
</dbReference>
<evidence type="ECO:0000256" key="2">
    <source>
        <dbReference type="ARBA" id="ARBA00023002"/>
    </source>
</evidence>
<name>A0A285R627_9HYPH</name>
<gene>
    <name evidence="4" type="ORF">SAMN05421512_101294</name>
</gene>
<dbReference type="Gene3D" id="3.40.50.720">
    <property type="entry name" value="NAD(P)-binding Rossmann-like Domain"/>
    <property type="match status" value="1"/>
</dbReference>
<dbReference type="GO" id="GO:0008270">
    <property type="term" value="F:zinc ion binding"/>
    <property type="evidence" value="ECO:0007669"/>
    <property type="project" value="InterPro"/>
</dbReference>
<evidence type="ECO:0000259" key="3">
    <source>
        <dbReference type="SMART" id="SM00829"/>
    </source>
</evidence>
<dbReference type="InterPro" id="IPR011032">
    <property type="entry name" value="GroES-like_sf"/>
</dbReference>
<dbReference type="InterPro" id="IPR013154">
    <property type="entry name" value="ADH-like_N"/>
</dbReference>
<sequence>MTIARQMRIHAYGGPEMFRADQVELPEPQAGEVLVRQHAAGVNFIDVYHRKGVFPLPALPGPVGVEAAGEVLACGSGVIAFAPGDRVAYAGPPIGSYADMRIMKAAALVRLPDPIGYEEAAAIMLKGMTVHMLMTRVRKLSAGDTILVHSAAGGLGQLLGQWASALGVRVIGTVGSPDKAEIARQSGCAETILYKETDFVAAVDELTGGEGVDAVYEGLGGDILTRSLGCLKPFGHAINLGQVGKPLDSVALADLGPQRSLTVSVPGVFAHLRTCKDLQGAADEMFAQVLSGNMRPRIGERFALSNVAAAHAKLEAGRTAGAIVLVP</sequence>
<dbReference type="Pfam" id="PF00107">
    <property type="entry name" value="ADH_zinc_N"/>
    <property type="match status" value="1"/>
</dbReference>
<accession>A0A285R627</accession>
<evidence type="ECO:0000313" key="4">
    <source>
        <dbReference type="EMBL" id="SOB89553.1"/>
    </source>
</evidence>
<feature type="domain" description="Enoyl reductase (ER)" evidence="3">
    <location>
        <begin position="13"/>
        <end position="325"/>
    </location>
</feature>